<dbReference type="GO" id="GO:0005886">
    <property type="term" value="C:plasma membrane"/>
    <property type="evidence" value="ECO:0007669"/>
    <property type="project" value="TreeGrafter"/>
</dbReference>
<evidence type="ECO:0000313" key="5">
    <source>
        <dbReference type="Proteomes" id="UP001221413"/>
    </source>
</evidence>
<name>A0AAD6ISF2_DREDA</name>
<dbReference type="PANTHER" id="PTHR31962:SF1">
    <property type="entry name" value="SPHINGOLIPID LONG CHAIN BASE-RESPONSIVE PROTEIN PIL1"/>
    <property type="match status" value="1"/>
</dbReference>
<accession>A0AAD6ISF2</accession>
<organism evidence="4 5">
    <name type="scientific">Drechslerella dactyloides</name>
    <name type="common">Nematode-trapping fungus</name>
    <name type="synonym">Arthrobotrys dactyloides</name>
    <dbReference type="NCBI Taxonomy" id="74499"/>
    <lineage>
        <taxon>Eukaryota</taxon>
        <taxon>Fungi</taxon>
        <taxon>Dikarya</taxon>
        <taxon>Ascomycota</taxon>
        <taxon>Pezizomycotina</taxon>
        <taxon>Orbiliomycetes</taxon>
        <taxon>Orbiliales</taxon>
        <taxon>Orbiliaceae</taxon>
        <taxon>Drechslerella</taxon>
    </lineage>
</organism>
<dbReference type="InterPro" id="IPR028245">
    <property type="entry name" value="PIL1/LSP1"/>
</dbReference>
<dbReference type="GO" id="GO:0008289">
    <property type="term" value="F:lipid binding"/>
    <property type="evidence" value="ECO:0007669"/>
    <property type="project" value="TreeGrafter"/>
</dbReference>
<dbReference type="PANTHER" id="PTHR31962">
    <property type="entry name" value="SPHINGOLIPID LONG CHAIN BASE-RESPONSIVE PROTEIN PIL1"/>
    <property type="match status" value="1"/>
</dbReference>
<evidence type="ECO:0000313" key="4">
    <source>
        <dbReference type="EMBL" id="KAJ6256755.1"/>
    </source>
</evidence>
<dbReference type="GO" id="GO:0070941">
    <property type="term" value="P:eisosome assembly"/>
    <property type="evidence" value="ECO:0007669"/>
    <property type="project" value="TreeGrafter"/>
</dbReference>
<dbReference type="AlphaFoldDB" id="A0AAD6ISF2"/>
<feature type="compositionally biased region" description="Basic and acidic residues" evidence="3">
    <location>
        <begin position="535"/>
        <end position="552"/>
    </location>
</feature>
<dbReference type="EMBL" id="JAQGDS010000012">
    <property type="protein sequence ID" value="KAJ6256755.1"/>
    <property type="molecule type" value="Genomic_DNA"/>
</dbReference>
<gene>
    <name evidence="4" type="ORF">Dda_8622</name>
</gene>
<dbReference type="GO" id="GO:0036286">
    <property type="term" value="C:eisosome filament"/>
    <property type="evidence" value="ECO:0007669"/>
    <property type="project" value="TreeGrafter"/>
</dbReference>
<feature type="coiled-coil region" evidence="2">
    <location>
        <begin position="409"/>
        <end position="436"/>
    </location>
</feature>
<comment type="caution">
    <text evidence="4">The sequence shown here is derived from an EMBL/GenBank/DDBJ whole genome shotgun (WGS) entry which is preliminary data.</text>
</comment>
<keyword evidence="2" id="KW-0175">Coiled coil</keyword>
<feature type="region of interest" description="Disordered" evidence="3">
    <location>
        <begin position="249"/>
        <end position="276"/>
    </location>
</feature>
<proteinExistence type="predicted"/>
<dbReference type="GO" id="GO:0006897">
    <property type="term" value="P:endocytosis"/>
    <property type="evidence" value="ECO:0007669"/>
    <property type="project" value="TreeGrafter"/>
</dbReference>
<keyword evidence="5" id="KW-1185">Reference proteome</keyword>
<dbReference type="Pfam" id="PF13805">
    <property type="entry name" value="Pil1"/>
    <property type="match status" value="1"/>
</dbReference>
<reference evidence="4" key="1">
    <citation type="submission" date="2023-01" db="EMBL/GenBank/DDBJ databases">
        <title>The chitinases involved in constricting ring structure development in the nematode-trapping fungus Drechslerella dactyloides.</title>
        <authorList>
            <person name="Wang R."/>
            <person name="Zhang L."/>
            <person name="Tang P."/>
            <person name="Li S."/>
            <person name="Liang L."/>
        </authorList>
    </citation>
    <scope>NUCLEOTIDE SEQUENCE</scope>
    <source>
        <strain evidence="4">YMF1.00031</strain>
    </source>
</reference>
<sequence>MEMVRAPRIQLMRGRAVSTSDLEARQKSRSRSAFHHEETRKALCVGDDVTGAQPGFGAWSTHARRFFLPCPGCGAWKWIQTRRFRWPAFSQMAGSFPSYQAVHRRRMPWKVRAVREAWQRASVTGAAFDWPTNVIVIIVIPVPRPPGAAKRGEEKKKYLLRQINYQSKLPASFRPDVRACENFPVKVIPSLHVNLTAEVNFLPGAFSPGRSGSEQCSAALDLESNRIASSTFATTDTDTDATMHRTYSMRSARAPTQSQLQNPPPPPSSTKSGRFFGRSNFGHTFRRSAAGAFGPDLAKKLSQLVKMEKNLMRSMELVSRERREVARQLSIWGEEADDDVSDVTDKLGVLIYEIGELEDQFIDRYDQYRVTIKSIRNIEASVQPSRDRKQKITDQIAHLKYKEPNSPKIVVLEQELVRAEAESLVAEAQLSNITREKLKAAFAYMFDAMREHNEKMALIAGFGKHLLDLVDDNPVTPGETRPAYDGYETSKHIIQDCEDALSNWVPGNAAVKSSLSVRTRSHRTKRRQQTEGVSLEDRGSWVSAGEHEAHTGEEEEEAEDSDEVGELEDEEDEDEDVKLARKRLEEVH</sequence>
<dbReference type="FunFam" id="1.20.1270.60:FF:000005">
    <property type="entry name" value="Sphingolipid long chain base-responsive pil1"/>
    <property type="match status" value="1"/>
</dbReference>
<dbReference type="Proteomes" id="UP001221413">
    <property type="component" value="Unassembled WGS sequence"/>
</dbReference>
<evidence type="ECO:0000256" key="2">
    <source>
        <dbReference type="SAM" id="Coils"/>
    </source>
</evidence>
<dbReference type="InterPro" id="IPR027267">
    <property type="entry name" value="AH/BAR_dom_sf"/>
</dbReference>
<feature type="region of interest" description="Disordered" evidence="3">
    <location>
        <begin position="512"/>
        <end position="588"/>
    </location>
</feature>
<feature type="compositionally biased region" description="Basic and acidic residues" evidence="3">
    <location>
        <begin position="577"/>
        <end position="588"/>
    </location>
</feature>
<evidence type="ECO:0000256" key="3">
    <source>
        <dbReference type="SAM" id="MobiDB-lite"/>
    </source>
</evidence>
<evidence type="ECO:0000256" key="1">
    <source>
        <dbReference type="ARBA" id="ARBA00022553"/>
    </source>
</evidence>
<keyword evidence="1" id="KW-0597">Phosphoprotein</keyword>
<dbReference type="Gene3D" id="1.20.1270.60">
    <property type="entry name" value="Arfaptin homology (AH) domain/BAR domain"/>
    <property type="match status" value="1"/>
</dbReference>
<protein>
    <submittedName>
        <fullName evidence="4">Lipid-binding protein</fullName>
    </submittedName>
</protein>
<feature type="compositionally biased region" description="Acidic residues" evidence="3">
    <location>
        <begin position="553"/>
        <end position="576"/>
    </location>
</feature>